<sequence>MVDLMDIGRGGVLAYRTALGVTGENIANVDTAGYRRRDAVMQEVGVGGGVDVVDIRRAFDGLVAARSRDAQSTLGAAETHLSHVQALEDRLLPGEGGLPDLLDGFFDALDGLSQVPEDQGLRQAVLSASTALAGGVADLAEGIDVLTRNVREETAQTVERANTVLSGLAEVQEQLAQVTDERARNPLLDQRDRLLVNLAELVSIDVDLDDAGRATVRLGADGSGPMVLERGRAGRIEQGTAGRYIVTSADTKAVEVQTSLRGGMLGGLADAAGAMAQAASDLDLWASRMAEEINAVHSQGLTPTGGRGGALFSVSGWEAAPGALMRGTGAASVTIMDAGIMPEGPLTLVQDAPTGLWQARDAAGQILATGEQTLSLPGLRIEMSGVPQDGDRITLTRQDASARHMTMVLDDPQGIAAAGTLTVSAVPGNRSTATLSATSLSTQVAGPRDLSGILSAEPVEFLSAGVVGVIPAGHAEAALSVQPRFAAMDLGPLAGATPQVLSLTTPEGVTQFALPAGLTSDALAAALNTGAVQTIEGESLSAFGLMAEGAGDTLSLLARDGALPLSASLATDLGSLAGVVVADAAPAAALSVFTRDGRQLSGPPLGTSAAAALLTPENGFFPDASYNADYLDGAAPYGGLSLTRQSVSGDHVALLGQAGGIATWTGTTPAPANPSVEIGYEGATQSSTLRLPEGANAAWAAQELTTALPVRAEAETRLSLDVPTSGVLSFQLSGQNLTPLAVEADLGAVGAAGLQAAINAQSGATGIRAELAPNGGRLVLVEASGADISISRVVHSGAEPVTLTRLAPDGAALGTASLGAGGPDAARISGTVRLSGSAGFGVTENGILQTAEPDGFANGLIARQTSAAGAEVTLTPAEPGPGDQSLRRISVTGADGRVVTAEADPALGSGAAMARALAAELRATAPASRITGAALTALPPEGAQMRVSLGTQDYGIRMSGGVPVVSGPEEGRVTARFDENNRLVLETEGGTLDGSALRLPGDAGESARFGMGVGNAPVTTVIGQPFDAGSLPSSFTIKLNGQEHFVSVSAGAVVLPATFPGTGHINTAFGRVEIQFSALDGEMLIDAQSGAAAAGFETLGLRAEVTEGGALRLTATDDRVLAVESVASGGGSVLRLNDIPDEDLIVVMGGTGALRLAGGISDAPATERARELRVLDATTGLVGLFDSESGAHLASRTLDAAGTTRFGDLEVTLGGGRVTGDRYLLSPSSGGAGDGRSIETLANLRQRDGLTGRGGYATGFASLQQRAGAQVTASESRVATAEAEAESAARAESELGGVDLDAEAAQLMQQQQAYQANAQVLSVARSLFDTLLQAI</sequence>
<dbReference type="NCBIfam" id="TIGR02492">
    <property type="entry name" value="flgK_ends"/>
    <property type="match status" value="1"/>
</dbReference>
<keyword evidence="9" id="KW-0966">Cell projection</keyword>
<accession>A0A0A0HLJ6</accession>
<evidence type="ECO:0000256" key="1">
    <source>
        <dbReference type="ARBA" id="ARBA00004365"/>
    </source>
</evidence>
<dbReference type="PANTHER" id="PTHR30033">
    <property type="entry name" value="FLAGELLAR HOOK-ASSOCIATED PROTEIN 1"/>
    <property type="match status" value="1"/>
</dbReference>
<dbReference type="GO" id="GO:0005198">
    <property type="term" value="F:structural molecule activity"/>
    <property type="evidence" value="ECO:0007669"/>
    <property type="project" value="InterPro"/>
</dbReference>
<dbReference type="InterPro" id="IPR002371">
    <property type="entry name" value="FlgK"/>
</dbReference>
<dbReference type="GO" id="GO:0005576">
    <property type="term" value="C:extracellular region"/>
    <property type="evidence" value="ECO:0007669"/>
    <property type="project" value="UniProtKB-SubCell"/>
</dbReference>
<dbReference type="GO" id="GO:0009424">
    <property type="term" value="C:bacterial-type flagellum hook"/>
    <property type="evidence" value="ECO:0007669"/>
    <property type="project" value="InterPro"/>
</dbReference>
<dbReference type="PATRIC" id="fig|1288298.3.peg.2536"/>
<dbReference type="PANTHER" id="PTHR30033:SF1">
    <property type="entry name" value="FLAGELLAR HOOK-ASSOCIATED PROTEIN 1"/>
    <property type="match status" value="1"/>
</dbReference>
<dbReference type="EMBL" id="AONH01000013">
    <property type="protein sequence ID" value="KGM87786.1"/>
    <property type="molecule type" value="Genomic_DNA"/>
</dbReference>
<dbReference type="GO" id="GO:0044780">
    <property type="term" value="P:bacterial-type flagellum assembly"/>
    <property type="evidence" value="ECO:0007669"/>
    <property type="project" value="InterPro"/>
</dbReference>
<dbReference type="InterPro" id="IPR019776">
    <property type="entry name" value="Flagellar_basal_body_rod_CS"/>
</dbReference>
<gene>
    <name evidence="9" type="ORF">rosmuc_02524</name>
</gene>
<evidence type="ECO:0000313" key="10">
    <source>
        <dbReference type="Proteomes" id="UP000030021"/>
    </source>
</evidence>
<feature type="domain" description="Flagellar basal-body/hook protein C-terminal" evidence="7">
    <location>
        <begin position="1297"/>
        <end position="1333"/>
    </location>
</feature>
<evidence type="ECO:0000259" key="7">
    <source>
        <dbReference type="Pfam" id="PF06429"/>
    </source>
</evidence>
<evidence type="ECO:0000259" key="8">
    <source>
        <dbReference type="Pfam" id="PF22638"/>
    </source>
</evidence>
<dbReference type="Proteomes" id="UP000030021">
    <property type="component" value="Unassembled WGS sequence"/>
</dbReference>
<comment type="caution">
    <text evidence="9">The sequence shown here is derived from an EMBL/GenBank/DDBJ whole genome shotgun (WGS) entry which is preliminary data.</text>
</comment>
<evidence type="ECO:0000256" key="5">
    <source>
        <dbReference type="ARBA" id="ARBA00022525"/>
    </source>
</evidence>
<evidence type="ECO:0000256" key="2">
    <source>
        <dbReference type="ARBA" id="ARBA00004613"/>
    </source>
</evidence>
<dbReference type="InterPro" id="IPR053927">
    <property type="entry name" value="FlgK_helical"/>
</dbReference>
<keyword evidence="5" id="KW-0964">Secreted</keyword>
<evidence type="ECO:0000256" key="4">
    <source>
        <dbReference type="ARBA" id="ARBA00016244"/>
    </source>
</evidence>
<dbReference type="Pfam" id="PF06429">
    <property type="entry name" value="Flg_bbr_C"/>
    <property type="match status" value="1"/>
</dbReference>
<dbReference type="InterPro" id="IPR010930">
    <property type="entry name" value="Flg_bb/hook_C_dom"/>
</dbReference>
<name>A0A0A0HLJ6_9RHOB</name>
<dbReference type="eggNOG" id="COG1256">
    <property type="taxonomic scope" value="Bacteria"/>
</dbReference>
<dbReference type="OrthoDB" id="7181295at2"/>
<keyword evidence="9" id="KW-0969">Cilium</keyword>
<evidence type="ECO:0000256" key="6">
    <source>
        <dbReference type="ARBA" id="ARBA00023143"/>
    </source>
</evidence>
<dbReference type="SUPFAM" id="SSF64518">
    <property type="entry name" value="Phase 1 flagellin"/>
    <property type="match status" value="2"/>
</dbReference>
<feature type="domain" description="Flagellar hook-associated protein FlgK helical" evidence="8">
    <location>
        <begin position="86"/>
        <end position="312"/>
    </location>
</feature>
<keyword evidence="6" id="KW-0975">Bacterial flagellum</keyword>
<reference evidence="9 10" key="1">
    <citation type="submission" date="2013-01" db="EMBL/GenBank/DDBJ databases">
        <authorList>
            <person name="Fiebig A."/>
            <person name="Goeker M."/>
            <person name="Klenk H.-P.P."/>
        </authorList>
    </citation>
    <scope>NUCLEOTIDE SEQUENCE [LARGE SCALE GENOMIC DNA]</scope>
    <source>
        <strain evidence="9 10">DSM 17069</strain>
    </source>
</reference>
<dbReference type="RefSeq" id="WP_037273798.1">
    <property type="nucleotide sequence ID" value="NZ_KN293980.1"/>
</dbReference>
<proteinExistence type="inferred from homology"/>
<organism evidence="9 10">
    <name type="scientific">Roseovarius mucosus DSM 17069</name>
    <dbReference type="NCBI Taxonomy" id="1288298"/>
    <lineage>
        <taxon>Bacteria</taxon>
        <taxon>Pseudomonadati</taxon>
        <taxon>Pseudomonadota</taxon>
        <taxon>Alphaproteobacteria</taxon>
        <taxon>Rhodobacterales</taxon>
        <taxon>Roseobacteraceae</taxon>
        <taxon>Roseovarius</taxon>
    </lineage>
</organism>
<keyword evidence="9" id="KW-0282">Flagellum</keyword>
<dbReference type="Pfam" id="PF22638">
    <property type="entry name" value="FlgK_D1"/>
    <property type="match status" value="1"/>
</dbReference>
<comment type="subcellular location">
    <subcellularLocation>
        <location evidence="1">Bacterial flagellum</location>
    </subcellularLocation>
    <subcellularLocation>
        <location evidence="2">Secreted</location>
    </subcellularLocation>
</comment>
<dbReference type="STRING" id="215743.ROSMUCSMR3_03209"/>
<protein>
    <recommendedName>
        <fullName evidence="4">Flagellar hook-associated protein 1</fullName>
    </recommendedName>
</protein>
<dbReference type="PROSITE" id="PS00588">
    <property type="entry name" value="FLAGELLA_BB_ROD"/>
    <property type="match status" value="1"/>
</dbReference>
<comment type="similarity">
    <text evidence="3">Belongs to the flagella basal body rod proteins family.</text>
</comment>
<evidence type="ECO:0000256" key="3">
    <source>
        <dbReference type="ARBA" id="ARBA00009677"/>
    </source>
</evidence>
<dbReference type="HOGENOM" id="CLU_258767_0_0_5"/>
<evidence type="ECO:0000313" key="9">
    <source>
        <dbReference type="EMBL" id="KGM87786.1"/>
    </source>
</evidence>